<sequence length="200" mass="22163">MLVNEKLDMSQQRALATQKANCILDCIERGVASRISKEQAKFATGETEAEKEKPRFSRVLKHISSDWHLYAATEAQAAIAFNLAKIRQPQLIQQFLTGPAFQTLHQFHCPSLDTRQHINILLVVRGPELDTGFNVQPQQCRVQGNTALVLLATLFLLQASMALAFLATFLTHVQLAVDQQPQVLFHGPLSATFPPTCSTG</sequence>
<name>A0ABQ9D4V4_9PASS</name>
<evidence type="ECO:0000313" key="2">
    <source>
        <dbReference type="EMBL" id="KAJ7411991.1"/>
    </source>
</evidence>
<dbReference type="Proteomes" id="UP001145742">
    <property type="component" value="Unassembled WGS sequence"/>
</dbReference>
<feature type="transmembrane region" description="Helical" evidence="1">
    <location>
        <begin position="147"/>
        <end position="170"/>
    </location>
</feature>
<reference evidence="2" key="1">
    <citation type="submission" date="2019-10" db="EMBL/GenBank/DDBJ databases">
        <authorList>
            <person name="Soares A.E.R."/>
            <person name="Aleixo A."/>
            <person name="Schneider P."/>
            <person name="Miyaki C.Y."/>
            <person name="Schneider M.P."/>
            <person name="Mello C."/>
            <person name="Vasconcelos A.T.R."/>
        </authorList>
    </citation>
    <scope>NUCLEOTIDE SEQUENCE</scope>
    <source>
        <tissue evidence="2">Muscle</tissue>
    </source>
</reference>
<evidence type="ECO:0000256" key="1">
    <source>
        <dbReference type="SAM" id="Phobius"/>
    </source>
</evidence>
<proteinExistence type="predicted"/>
<evidence type="ECO:0000313" key="3">
    <source>
        <dbReference type="Proteomes" id="UP001145742"/>
    </source>
</evidence>
<keyword evidence="3" id="KW-1185">Reference proteome</keyword>
<keyword evidence="1" id="KW-0472">Membrane</keyword>
<dbReference type="EMBL" id="WHWB01034270">
    <property type="protein sequence ID" value="KAJ7411991.1"/>
    <property type="molecule type" value="Genomic_DNA"/>
</dbReference>
<protein>
    <submittedName>
        <fullName evidence="2">Uncharacterized protein</fullName>
    </submittedName>
</protein>
<comment type="caution">
    <text evidence="2">The sequence shown here is derived from an EMBL/GenBank/DDBJ whole genome shotgun (WGS) entry which is preliminary data.</text>
</comment>
<organism evidence="2 3">
    <name type="scientific">Willisornis vidua</name>
    <name type="common">Xingu scale-backed antbird</name>
    <dbReference type="NCBI Taxonomy" id="1566151"/>
    <lineage>
        <taxon>Eukaryota</taxon>
        <taxon>Metazoa</taxon>
        <taxon>Chordata</taxon>
        <taxon>Craniata</taxon>
        <taxon>Vertebrata</taxon>
        <taxon>Euteleostomi</taxon>
        <taxon>Archelosauria</taxon>
        <taxon>Archosauria</taxon>
        <taxon>Dinosauria</taxon>
        <taxon>Saurischia</taxon>
        <taxon>Theropoda</taxon>
        <taxon>Coelurosauria</taxon>
        <taxon>Aves</taxon>
        <taxon>Neognathae</taxon>
        <taxon>Neoaves</taxon>
        <taxon>Telluraves</taxon>
        <taxon>Australaves</taxon>
        <taxon>Passeriformes</taxon>
        <taxon>Thamnophilidae</taxon>
        <taxon>Willisornis</taxon>
    </lineage>
</organism>
<gene>
    <name evidence="2" type="ORF">WISP_99881</name>
</gene>
<keyword evidence="1" id="KW-1133">Transmembrane helix</keyword>
<accession>A0ABQ9D4V4</accession>
<keyword evidence="1" id="KW-0812">Transmembrane</keyword>